<dbReference type="EMBL" id="SPSG01001092">
    <property type="protein sequence ID" value="TFV14128.1"/>
    <property type="molecule type" value="Genomic_DNA"/>
</dbReference>
<organism evidence="1">
    <name type="scientific">Serratia marcescens</name>
    <dbReference type="NCBI Taxonomy" id="615"/>
    <lineage>
        <taxon>Bacteria</taxon>
        <taxon>Pseudomonadati</taxon>
        <taxon>Pseudomonadota</taxon>
        <taxon>Gammaproteobacteria</taxon>
        <taxon>Enterobacterales</taxon>
        <taxon>Yersiniaceae</taxon>
        <taxon>Serratia</taxon>
    </lineage>
</organism>
<comment type="caution">
    <text evidence="1">The sequence shown here is derived from an EMBL/GenBank/DDBJ whole genome shotgun (WGS) entry which is preliminary data.</text>
</comment>
<reference evidence="1" key="1">
    <citation type="submission" date="2019-03" db="EMBL/GenBank/DDBJ databases">
        <title>Serratia marcescens strain N2 draft genome.</title>
        <authorList>
            <person name="Yassin A."/>
            <person name="El-Kenawy N."/>
            <person name="Youssef N.H."/>
        </authorList>
    </citation>
    <scope>NUCLEOTIDE SEQUENCE [LARGE SCALE GENOMIC DNA]</scope>
    <source>
        <strain evidence="1">N2</strain>
    </source>
</reference>
<protein>
    <submittedName>
        <fullName evidence="1">Uncharacterized protein</fullName>
    </submittedName>
</protein>
<proteinExistence type="predicted"/>
<name>A0A9X8VJC0_SERMA</name>
<gene>
    <name evidence="1" type="ORF">E0L31_08745</name>
</gene>
<evidence type="ECO:0000313" key="1">
    <source>
        <dbReference type="EMBL" id="TFV14128.1"/>
    </source>
</evidence>
<accession>A0A9X8VJC0</accession>
<dbReference type="RefSeq" id="WP_212562597.1">
    <property type="nucleotide sequence ID" value="NZ_SPSG02000007.1"/>
</dbReference>
<dbReference type="PROSITE" id="PS51257">
    <property type="entry name" value="PROKAR_LIPOPROTEIN"/>
    <property type="match status" value="1"/>
</dbReference>
<sequence length="146" mass="15807">MQFKDLPEFPQTTAISAIIGACLEKGNNVKAAEEIRDALVALYDNATTQDRRNELLAKIISQLTGTKGLKIEASINFLSCHAASVDTTVTMDGKVEGATSVIVTCISKEQERNDLSEERQPQTAAHHQWNQAFAEVAARVLAPLPG</sequence>
<dbReference type="AlphaFoldDB" id="A0A9X8VJC0"/>